<dbReference type="PANTHER" id="PTHR12992:SF11">
    <property type="entry name" value="MITOCHONDRIAL COENZYME A DIPHOSPHATASE NUDT8"/>
    <property type="match status" value="1"/>
</dbReference>
<sequence>MVTIAQIRDRLAALDIQEQVVDHLAPTAVAMILRMEPAGPAVFFIERAIDDRDPWSGNIGFPGGRVGPGDRDLSHTAERETMEEVGIALAGAERLGRLPDIVGAHLPVRVACFVYFLASVGPVTLNAEVNDAFWVPLAVLADPARQLTAQVDFAGDVIAAPAICLPLAGKAVLWGITYRLVNQFLDIVLADQVREEQ</sequence>
<evidence type="ECO:0000313" key="9">
    <source>
        <dbReference type="Proteomes" id="UP000811899"/>
    </source>
</evidence>
<accession>A0AAW4LAA5</accession>
<name>A0AAW4LAA5_9BACT</name>
<dbReference type="GO" id="GO:0046872">
    <property type="term" value="F:metal ion binding"/>
    <property type="evidence" value="ECO:0007669"/>
    <property type="project" value="UniProtKB-KW"/>
</dbReference>
<evidence type="ECO:0000256" key="5">
    <source>
        <dbReference type="ARBA" id="ARBA00022842"/>
    </source>
</evidence>
<dbReference type="EMBL" id="JAHCVJ010000004">
    <property type="protein sequence ID" value="MBT0664974.1"/>
    <property type="molecule type" value="Genomic_DNA"/>
</dbReference>
<comment type="cofactor">
    <cofactor evidence="2">
        <name>Mg(2+)</name>
        <dbReference type="ChEBI" id="CHEBI:18420"/>
    </cofactor>
</comment>
<keyword evidence="3" id="KW-0479">Metal-binding</keyword>
<dbReference type="GO" id="GO:0010945">
    <property type="term" value="F:coenzyme A diphosphatase activity"/>
    <property type="evidence" value="ECO:0007669"/>
    <property type="project" value="InterPro"/>
</dbReference>
<evidence type="ECO:0000313" key="8">
    <source>
        <dbReference type="EMBL" id="MBT0664974.1"/>
    </source>
</evidence>
<dbReference type="Proteomes" id="UP000811899">
    <property type="component" value="Unassembled WGS sequence"/>
</dbReference>
<proteinExistence type="predicted"/>
<organism evidence="8 9">
    <name type="scientific">Geoanaerobacter pelophilus</name>
    <dbReference type="NCBI Taxonomy" id="60036"/>
    <lineage>
        <taxon>Bacteria</taxon>
        <taxon>Pseudomonadati</taxon>
        <taxon>Thermodesulfobacteriota</taxon>
        <taxon>Desulfuromonadia</taxon>
        <taxon>Geobacterales</taxon>
        <taxon>Geobacteraceae</taxon>
        <taxon>Geoanaerobacter</taxon>
    </lineage>
</organism>
<evidence type="ECO:0000256" key="4">
    <source>
        <dbReference type="ARBA" id="ARBA00022801"/>
    </source>
</evidence>
<gene>
    <name evidence="8" type="ORF">KI809_11775</name>
</gene>
<comment type="cofactor">
    <cofactor evidence="1">
        <name>Mn(2+)</name>
        <dbReference type="ChEBI" id="CHEBI:29035"/>
    </cofactor>
</comment>
<evidence type="ECO:0000256" key="3">
    <source>
        <dbReference type="ARBA" id="ARBA00022723"/>
    </source>
</evidence>
<keyword evidence="6" id="KW-0464">Manganese</keyword>
<feature type="domain" description="Nudix hydrolase" evidence="7">
    <location>
        <begin position="23"/>
        <end position="159"/>
    </location>
</feature>
<dbReference type="PANTHER" id="PTHR12992">
    <property type="entry name" value="NUDIX HYDROLASE"/>
    <property type="match status" value="1"/>
</dbReference>
<evidence type="ECO:0000256" key="1">
    <source>
        <dbReference type="ARBA" id="ARBA00001936"/>
    </source>
</evidence>
<keyword evidence="5" id="KW-0460">Magnesium</keyword>
<keyword evidence="9" id="KW-1185">Reference proteome</keyword>
<dbReference type="InterPro" id="IPR045121">
    <property type="entry name" value="CoAse"/>
</dbReference>
<comment type="caution">
    <text evidence="8">The sequence shown here is derived from an EMBL/GenBank/DDBJ whole genome shotgun (WGS) entry which is preliminary data.</text>
</comment>
<dbReference type="InterPro" id="IPR015797">
    <property type="entry name" value="NUDIX_hydrolase-like_dom_sf"/>
</dbReference>
<dbReference type="SUPFAM" id="SSF55811">
    <property type="entry name" value="Nudix"/>
    <property type="match status" value="1"/>
</dbReference>
<evidence type="ECO:0000256" key="6">
    <source>
        <dbReference type="ARBA" id="ARBA00023211"/>
    </source>
</evidence>
<reference evidence="8 9" key="1">
    <citation type="submission" date="2021-05" db="EMBL/GenBank/DDBJ databases">
        <title>The draft genome of Geobacter pelophilus DSM 12255.</title>
        <authorList>
            <person name="Xu Z."/>
            <person name="Masuda Y."/>
            <person name="Itoh H."/>
            <person name="Senoo K."/>
        </authorList>
    </citation>
    <scope>NUCLEOTIDE SEQUENCE [LARGE SCALE GENOMIC DNA]</scope>
    <source>
        <strain evidence="8 9">DSM 12255</strain>
    </source>
</reference>
<dbReference type="InterPro" id="IPR000086">
    <property type="entry name" value="NUDIX_hydrolase_dom"/>
</dbReference>
<dbReference type="Pfam" id="PF00293">
    <property type="entry name" value="NUDIX"/>
    <property type="match status" value="1"/>
</dbReference>
<evidence type="ECO:0000256" key="2">
    <source>
        <dbReference type="ARBA" id="ARBA00001946"/>
    </source>
</evidence>
<evidence type="ECO:0000259" key="7">
    <source>
        <dbReference type="PROSITE" id="PS51462"/>
    </source>
</evidence>
<keyword evidence="4" id="KW-0378">Hydrolase</keyword>
<dbReference type="CDD" id="cd03426">
    <property type="entry name" value="NUDIX_CoAse_Nudt7"/>
    <property type="match status" value="1"/>
</dbReference>
<dbReference type="PROSITE" id="PS51462">
    <property type="entry name" value="NUDIX"/>
    <property type="match status" value="1"/>
</dbReference>
<protein>
    <submittedName>
        <fullName evidence="8">CoA pyrophosphatase</fullName>
    </submittedName>
</protein>
<dbReference type="Gene3D" id="3.90.79.10">
    <property type="entry name" value="Nucleoside Triphosphate Pyrophosphohydrolase"/>
    <property type="match status" value="1"/>
</dbReference>
<dbReference type="AlphaFoldDB" id="A0AAW4LAA5"/>